<keyword evidence="10" id="KW-1185">Reference proteome</keyword>
<name>A0A9X5FI45_9MICO</name>
<dbReference type="InterPro" id="IPR013324">
    <property type="entry name" value="RNA_pol_sigma_r3/r4-like"/>
</dbReference>
<feature type="domain" description="Putative zinc-finger" evidence="8">
    <location>
        <begin position="200"/>
        <end position="234"/>
    </location>
</feature>
<evidence type="ECO:0000313" key="9">
    <source>
        <dbReference type="EMBL" id="NKX92528.1"/>
    </source>
</evidence>
<dbReference type="SUPFAM" id="SSF88946">
    <property type="entry name" value="Sigma2 domain of RNA polymerase sigma factors"/>
    <property type="match status" value="1"/>
</dbReference>
<keyword evidence="2" id="KW-0805">Transcription regulation</keyword>
<sequence>MSDVTRVPDGVASDAELITAVRQGDTAAFGVLYQRHEEAARRVAQRYVPAADADDVVAGAFEKILQVLRGGKGPDVAFRAYLFTVVRRRAIESLEKARRTTATDDVAVFDSVIGPLASTEEPMLRGFEDRTVARAFESLPERWRTVLWYLDIEQQTPAAVAPALGMSANGVSALAYRAREGLRQAYLQEHLLSPAVSEDCRVVNDQLGSYARGGLSRRETTRVEAHLDVCAACRAAALELGDLAQGMRAVVAPLILGTLGVASLGLLPVGGAAPAAAAAAAGAGAGSEGIVVARADAGVVATGGGPGAPLAVAVPGGASAVPAVGLISAIAQLPAAVLAAAGVVVVGGLVAAGVALASGSNQVAPGVAGPLGTESVAEVPTVAPPTVVTPDSPVEETPTADPTSVATPPDLPTGPGETPAPSTTPDDPTGDEPDEDPEPSEPAPTDEPSGAPTATPSENPSREPTTAPTSAPTSAPAPTPTHSPTPTPSPTPTATAAPVAPAALNLAISQVKASGASTVTLSVANTAQLPATEVEVELTLPAGMYLSSTGVILAASQPAQTLSAMVAAAISPSWSCSTTTSSAVCAVPDIPAGAETSTTFQVTLKTPGVSRLDVEARVTTAGGSATRTVPVAVEAAAAEVQARVLEDSLLVVDGAGVVSVEVTNAGEVATPAVVRVELPDGAEWLDGRDGGLVPGSAEGWLCALYPATARTLECRTDDLPGGLADPQRLDLPVTTSAAELGAGVLSWGPSIESLTSEPYLLAGPVGAVLRPEALVLTRIGPYAPTDVGTLGVDVFSNGRAASGATVVVELPDGVVLEGVPTIGEEACQVESNVVTCALPGSAGSEARVSVPVSGVAAQGAGVSVVPVRAELATSAGTVVLAAVDATIEVLEAPTEVPS</sequence>
<dbReference type="Gene3D" id="1.10.1740.10">
    <property type="match status" value="1"/>
</dbReference>
<feature type="compositionally biased region" description="Low complexity" evidence="6">
    <location>
        <begin position="464"/>
        <end position="474"/>
    </location>
</feature>
<dbReference type="Pfam" id="PF13490">
    <property type="entry name" value="zf-HC2"/>
    <property type="match status" value="1"/>
</dbReference>
<feature type="compositionally biased region" description="Low complexity" evidence="6">
    <location>
        <begin position="383"/>
        <end position="399"/>
    </location>
</feature>
<evidence type="ECO:0000259" key="8">
    <source>
        <dbReference type="Pfam" id="PF13490"/>
    </source>
</evidence>
<evidence type="ECO:0000256" key="3">
    <source>
        <dbReference type="ARBA" id="ARBA00023082"/>
    </source>
</evidence>
<keyword evidence="3" id="KW-0731">Sigma factor</keyword>
<dbReference type="AlphaFoldDB" id="A0A9X5FI45"/>
<evidence type="ECO:0000256" key="6">
    <source>
        <dbReference type="SAM" id="MobiDB-lite"/>
    </source>
</evidence>
<keyword evidence="4" id="KW-0238">DNA-binding</keyword>
<accession>A0A9X5FI45</accession>
<dbReference type="InterPro" id="IPR039425">
    <property type="entry name" value="RNA_pol_sigma-70-like"/>
</dbReference>
<dbReference type="PANTHER" id="PTHR43133">
    <property type="entry name" value="RNA POLYMERASE ECF-TYPE SIGMA FACTO"/>
    <property type="match status" value="1"/>
</dbReference>
<dbReference type="InterPro" id="IPR014284">
    <property type="entry name" value="RNA_pol_sigma-70_dom"/>
</dbReference>
<feature type="compositionally biased region" description="Acidic residues" evidence="6">
    <location>
        <begin position="428"/>
        <end position="439"/>
    </location>
</feature>
<dbReference type="Gene3D" id="1.10.10.1320">
    <property type="entry name" value="Anti-sigma factor, zinc-finger domain"/>
    <property type="match status" value="1"/>
</dbReference>
<evidence type="ECO:0000256" key="2">
    <source>
        <dbReference type="ARBA" id="ARBA00023015"/>
    </source>
</evidence>
<comment type="similarity">
    <text evidence="1">Belongs to the sigma-70 factor family. ECF subfamily.</text>
</comment>
<evidence type="ECO:0000259" key="7">
    <source>
        <dbReference type="Pfam" id="PF04542"/>
    </source>
</evidence>
<feature type="domain" description="RNA polymerase sigma-70 region 2" evidence="7">
    <location>
        <begin position="32"/>
        <end position="100"/>
    </location>
</feature>
<feature type="region of interest" description="Disordered" evidence="6">
    <location>
        <begin position="383"/>
        <end position="496"/>
    </location>
</feature>
<organism evidence="9 10">
    <name type="scientific">Sanguibacter hominis ATCC BAA-789</name>
    <dbReference type="NCBI Taxonomy" id="1312740"/>
    <lineage>
        <taxon>Bacteria</taxon>
        <taxon>Bacillati</taxon>
        <taxon>Actinomycetota</taxon>
        <taxon>Actinomycetes</taxon>
        <taxon>Micrococcales</taxon>
        <taxon>Sanguibacteraceae</taxon>
        <taxon>Sanguibacter</taxon>
    </lineage>
</organism>
<proteinExistence type="inferred from homology"/>
<evidence type="ECO:0000256" key="5">
    <source>
        <dbReference type="ARBA" id="ARBA00023163"/>
    </source>
</evidence>
<dbReference type="Proteomes" id="UP000774283">
    <property type="component" value="Unassembled WGS sequence"/>
</dbReference>
<dbReference type="InterPro" id="IPR007627">
    <property type="entry name" value="RNA_pol_sigma70_r2"/>
</dbReference>
<dbReference type="GO" id="GO:0016987">
    <property type="term" value="F:sigma factor activity"/>
    <property type="evidence" value="ECO:0007669"/>
    <property type="project" value="UniProtKB-KW"/>
</dbReference>
<feature type="compositionally biased region" description="Pro residues" evidence="6">
    <location>
        <begin position="475"/>
        <end position="491"/>
    </location>
</feature>
<dbReference type="SUPFAM" id="SSF88659">
    <property type="entry name" value="Sigma3 and sigma4 domains of RNA polymerase sigma factors"/>
    <property type="match status" value="1"/>
</dbReference>
<evidence type="ECO:0000256" key="1">
    <source>
        <dbReference type="ARBA" id="ARBA00010641"/>
    </source>
</evidence>
<dbReference type="Gene3D" id="1.10.10.10">
    <property type="entry name" value="Winged helix-like DNA-binding domain superfamily/Winged helix DNA-binding domain"/>
    <property type="match status" value="1"/>
</dbReference>
<reference evidence="9 10" key="1">
    <citation type="submission" date="2020-04" db="EMBL/GenBank/DDBJ databases">
        <title>MicrobeNet Type strains.</title>
        <authorList>
            <person name="Nicholson A.C."/>
        </authorList>
    </citation>
    <scope>NUCLEOTIDE SEQUENCE [LARGE SCALE GENOMIC DNA]</scope>
    <source>
        <strain evidence="9 10">ATCC BAA-789</strain>
    </source>
</reference>
<dbReference type="RefSeq" id="WP_168446552.1">
    <property type="nucleotide sequence ID" value="NZ_JAAXOW010000001.1"/>
</dbReference>
<dbReference type="GO" id="GO:0003677">
    <property type="term" value="F:DNA binding"/>
    <property type="evidence" value="ECO:0007669"/>
    <property type="project" value="UniProtKB-KW"/>
</dbReference>
<evidence type="ECO:0000313" key="10">
    <source>
        <dbReference type="Proteomes" id="UP000774283"/>
    </source>
</evidence>
<dbReference type="InterPro" id="IPR041916">
    <property type="entry name" value="Anti_sigma_zinc_sf"/>
</dbReference>
<dbReference type="PANTHER" id="PTHR43133:SF8">
    <property type="entry name" value="RNA POLYMERASE SIGMA FACTOR HI_1459-RELATED"/>
    <property type="match status" value="1"/>
</dbReference>
<dbReference type="InterPro" id="IPR027383">
    <property type="entry name" value="Znf_put"/>
</dbReference>
<dbReference type="InterPro" id="IPR013325">
    <property type="entry name" value="RNA_pol_sigma_r2"/>
</dbReference>
<evidence type="ECO:0000256" key="4">
    <source>
        <dbReference type="ARBA" id="ARBA00023125"/>
    </source>
</evidence>
<feature type="compositionally biased region" description="Low complexity" evidence="6">
    <location>
        <begin position="417"/>
        <end position="427"/>
    </location>
</feature>
<dbReference type="Pfam" id="PF04542">
    <property type="entry name" value="Sigma70_r2"/>
    <property type="match status" value="1"/>
</dbReference>
<gene>
    <name evidence="9" type="ORF">HF995_04440</name>
</gene>
<dbReference type="InterPro" id="IPR036388">
    <property type="entry name" value="WH-like_DNA-bd_sf"/>
</dbReference>
<keyword evidence="5" id="KW-0804">Transcription</keyword>
<comment type="caution">
    <text evidence="9">The sequence shown here is derived from an EMBL/GenBank/DDBJ whole genome shotgun (WGS) entry which is preliminary data.</text>
</comment>
<dbReference type="GO" id="GO:0006352">
    <property type="term" value="P:DNA-templated transcription initiation"/>
    <property type="evidence" value="ECO:0007669"/>
    <property type="project" value="InterPro"/>
</dbReference>
<dbReference type="EMBL" id="JAAXOW010000001">
    <property type="protein sequence ID" value="NKX92528.1"/>
    <property type="molecule type" value="Genomic_DNA"/>
</dbReference>
<protein>
    <submittedName>
        <fullName evidence="9">Sigma-70 family RNA polymerase sigma factor</fullName>
    </submittedName>
</protein>
<dbReference type="NCBIfam" id="TIGR02937">
    <property type="entry name" value="sigma70-ECF"/>
    <property type="match status" value="1"/>
</dbReference>
<feature type="compositionally biased region" description="Polar residues" evidence="6">
    <location>
        <begin position="452"/>
        <end position="463"/>
    </location>
</feature>